<dbReference type="EMBL" id="JAYMYJ010000029">
    <property type="protein sequence ID" value="MEB4590028.1"/>
    <property type="molecule type" value="Genomic_DNA"/>
</dbReference>
<protein>
    <submittedName>
        <fullName evidence="1">DUF1799 domain-containing protein</fullName>
    </submittedName>
</protein>
<dbReference type="InterPro" id="IPR014915">
    <property type="entry name" value="Phage_TLS_TfmB"/>
</dbReference>
<sequence>MDCNWKLRRTRKPALGKLIDSGYLWAGGGDANVVDFEIIRELRELGLHEQADALSGESQQNIHHVWPENWQAWECFYVLSDQWIIAPMGGVIGLNGVAIMQYLGMSGVVGNDAMNIYSDVRLIASGAIKAWRENAKA</sequence>
<organism evidence="1 2">
    <name type="scientific">Candidatus Thiothrix phosphatis</name>
    <dbReference type="NCBI Taxonomy" id="3112415"/>
    <lineage>
        <taxon>Bacteria</taxon>
        <taxon>Pseudomonadati</taxon>
        <taxon>Pseudomonadota</taxon>
        <taxon>Gammaproteobacteria</taxon>
        <taxon>Thiotrichales</taxon>
        <taxon>Thiotrichaceae</taxon>
        <taxon>Thiothrix</taxon>
    </lineage>
</organism>
<dbReference type="Pfam" id="PF08809">
    <property type="entry name" value="DUF1799"/>
    <property type="match status" value="1"/>
</dbReference>
<reference evidence="2" key="1">
    <citation type="submission" date="2023-07" db="EMBL/GenBank/DDBJ databases">
        <title>The carbon used by Thiothrix.</title>
        <authorList>
            <person name="Chen L."/>
        </authorList>
    </citation>
    <scope>NUCLEOTIDE SEQUENCE [LARGE SCALE GENOMIC DNA]</scope>
</reference>
<accession>A0ABU6CVF2</accession>
<evidence type="ECO:0000313" key="2">
    <source>
        <dbReference type="Proteomes" id="UP001308005"/>
    </source>
</evidence>
<gene>
    <name evidence="1" type="ORF">VSS37_03460</name>
</gene>
<dbReference type="Proteomes" id="UP001308005">
    <property type="component" value="Unassembled WGS sequence"/>
</dbReference>
<name>A0ABU6CVF2_9GAMM</name>
<evidence type="ECO:0000313" key="1">
    <source>
        <dbReference type="EMBL" id="MEB4590028.1"/>
    </source>
</evidence>
<comment type="caution">
    <text evidence="1">The sequence shown here is derived from an EMBL/GenBank/DDBJ whole genome shotgun (WGS) entry which is preliminary data.</text>
</comment>
<keyword evidence="2" id="KW-1185">Reference proteome</keyword>
<dbReference type="RefSeq" id="WP_324693258.1">
    <property type="nucleotide sequence ID" value="NZ_JAYMYJ010000029.1"/>
</dbReference>
<proteinExistence type="predicted"/>